<keyword evidence="8" id="KW-0131">Cell cycle</keyword>
<dbReference type="Proteomes" id="UP000241462">
    <property type="component" value="Unassembled WGS sequence"/>
</dbReference>
<evidence type="ECO:0000256" key="10">
    <source>
        <dbReference type="SAM" id="MobiDB-lite"/>
    </source>
</evidence>
<reference evidence="11 12" key="1">
    <citation type="journal article" date="2018" name="Mycol. Prog.">
        <title>Coniella lustricola, a new species from submerged detritus.</title>
        <authorList>
            <person name="Raudabaugh D.B."/>
            <person name="Iturriaga T."/>
            <person name="Carver A."/>
            <person name="Mondo S."/>
            <person name="Pangilinan J."/>
            <person name="Lipzen A."/>
            <person name="He G."/>
            <person name="Amirebrahimi M."/>
            <person name="Grigoriev I.V."/>
            <person name="Miller A.N."/>
        </authorList>
    </citation>
    <scope>NUCLEOTIDE SEQUENCE [LARGE SCALE GENOMIC DNA]</scope>
    <source>
        <strain evidence="11 12">B22-T-1</strain>
    </source>
</reference>
<protein>
    <submittedName>
        <fullName evidence="11">Mis12 protein-domain-containing protein</fullName>
    </submittedName>
</protein>
<evidence type="ECO:0000256" key="9">
    <source>
        <dbReference type="ARBA" id="ARBA00023328"/>
    </source>
</evidence>
<keyword evidence="12" id="KW-1185">Reference proteome</keyword>
<evidence type="ECO:0000256" key="7">
    <source>
        <dbReference type="ARBA" id="ARBA00023054"/>
    </source>
</evidence>
<evidence type="ECO:0000256" key="8">
    <source>
        <dbReference type="ARBA" id="ARBA00023306"/>
    </source>
</evidence>
<sequence length="476" mass="50081">MATGTHDTELLTEHFGYPPVSLIDEIINSINILADKALTSVETGLLNAPPTSIGFGKPPSSSNSANANSKSKRKRKHPGSDGDDGDGNGAPASDLTPEQIQDQANGEIAAGTHQLETLLCTSIDRNFDKFELYVMRNILCVKPEDRDWIRLGHYDGLNFDNLPANALGTHQRSADEAEDNSDDGDKADNSQEDPDIPTIASVNKLRRRLQASQKLNILLAAEKTRNGALLGELRNIAGRTKASAAAAAAAVFVSGASKENTGAIDATATATKTTAPPLAFLHNKGELTQADAATPLTTTTAFALSQMQALRALSTSLSNIMPDLNVSVNSSAASGGAGEEGDAPAAKTTTRKTWRKERVEYIEGAARRHLEAVRGLELGEDGEIRDGEWQGEEGPRVGAEEFAALEGVLDLLNKKGVSSEARGAGRGDAGENGHDNGNGNDDGPATGIKDDGGNEDQEMEGNDAAKKDVVPASRIE</sequence>
<feature type="region of interest" description="Disordered" evidence="10">
    <location>
        <begin position="51"/>
        <end position="96"/>
    </location>
</feature>
<keyword evidence="4" id="KW-0132">Cell division</keyword>
<dbReference type="InParanoid" id="A0A2T3A670"/>
<dbReference type="AlphaFoldDB" id="A0A2T3A670"/>
<evidence type="ECO:0000313" key="11">
    <source>
        <dbReference type="EMBL" id="PSR83616.1"/>
    </source>
</evidence>
<feature type="compositionally biased region" description="Basic and acidic residues" evidence="10">
    <location>
        <begin position="463"/>
        <end position="476"/>
    </location>
</feature>
<evidence type="ECO:0000256" key="4">
    <source>
        <dbReference type="ARBA" id="ARBA00022618"/>
    </source>
</evidence>
<dbReference type="OrthoDB" id="1884855at2759"/>
<dbReference type="InterPro" id="IPR008685">
    <property type="entry name" value="Centromere_Mis12"/>
</dbReference>
<dbReference type="PANTHER" id="PTHR14527">
    <property type="entry name" value="PROTEIN MIS12 HOMOLOG"/>
    <property type="match status" value="1"/>
</dbReference>
<keyword evidence="7" id="KW-0175">Coiled coil</keyword>
<proteinExistence type="inferred from homology"/>
<comment type="subcellular location">
    <subcellularLocation>
        <location evidence="1">Chromosome</location>
        <location evidence="1">Centromere</location>
        <location evidence="1">Kinetochore</location>
    </subcellularLocation>
</comment>
<accession>A0A2T3A670</accession>
<feature type="region of interest" description="Disordered" evidence="10">
    <location>
        <begin position="330"/>
        <end position="352"/>
    </location>
</feature>
<organism evidence="11 12">
    <name type="scientific">Coniella lustricola</name>
    <dbReference type="NCBI Taxonomy" id="2025994"/>
    <lineage>
        <taxon>Eukaryota</taxon>
        <taxon>Fungi</taxon>
        <taxon>Dikarya</taxon>
        <taxon>Ascomycota</taxon>
        <taxon>Pezizomycotina</taxon>
        <taxon>Sordariomycetes</taxon>
        <taxon>Sordariomycetidae</taxon>
        <taxon>Diaporthales</taxon>
        <taxon>Schizoparmaceae</taxon>
        <taxon>Coniella</taxon>
    </lineage>
</organism>
<evidence type="ECO:0000256" key="3">
    <source>
        <dbReference type="ARBA" id="ARBA00022454"/>
    </source>
</evidence>
<dbReference type="GO" id="GO:0005634">
    <property type="term" value="C:nucleus"/>
    <property type="evidence" value="ECO:0007669"/>
    <property type="project" value="InterPro"/>
</dbReference>
<feature type="compositionally biased region" description="Low complexity" evidence="10">
    <location>
        <begin position="57"/>
        <end position="69"/>
    </location>
</feature>
<feature type="compositionally biased region" description="Basic and acidic residues" evidence="10">
    <location>
        <begin position="423"/>
        <end position="434"/>
    </location>
</feature>
<evidence type="ECO:0000256" key="6">
    <source>
        <dbReference type="ARBA" id="ARBA00022838"/>
    </source>
</evidence>
<dbReference type="GO" id="GO:0051301">
    <property type="term" value="P:cell division"/>
    <property type="evidence" value="ECO:0007669"/>
    <property type="project" value="UniProtKB-KW"/>
</dbReference>
<evidence type="ECO:0000256" key="5">
    <source>
        <dbReference type="ARBA" id="ARBA00022776"/>
    </source>
</evidence>
<dbReference type="GO" id="GO:0051382">
    <property type="term" value="P:kinetochore assembly"/>
    <property type="evidence" value="ECO:0007669"/>
    <property type="project" value="TreeGrafter"/>
</dbReference>
<gene>
    <name evidence="11" type="ORF">BD289DRAFT_461253</name>
</gene>
<keyword evidence="9" id="KW-0137">Centromere</keyword>
<comment type="similarity">
    <text evidence="2">Belongs to the mis12 family.</text>
</comment>
<dbReference type="GO" id="GO:0000070">
    <property type="term" value="P:mitotic sister chromatid segregation"/>
    <property type="evidence" value="ECO:0007669"/>
    <property type="project" value="TreeGrafter"/>
</dbReference>
<evidence type="ECO:0000313" key="12">
    <source>
        <dbReference type="Proteomes" id="UP000241462"/>
    </source>
</evidence>
<feature type="region of interest" description="Disordered" evidence="10">
    <location>
        <begin position="170"/>
        <end position="198"/>
    </location>
</feature>
<dbReference type="Pfam" id="PF05859">
    <property type="entry name" value="Mis12"/>
    <property type="match status" value="1"/>
</dbReference>
<dbReference type="GO" id="GO:0000444">
    <property type="term" value="C:MIS12/MIND type complex"/>
    <property type="evidence" value="ECO:0007669"/>
    <property type="project" value="TreeGrafter"/>
</dbReference>
<keyword evidence="3" id="KW-0158">Chromosome</keyword>
<keyword evidence="6" id="KW-0995">Kinetochore</keyword>
<dbReference type="PANTHER" id="PTHR14527:SF2">
    <property type="entry name" value="PROTEIN MIS12 HOMOLOG"/>
    <property type="match status" value="1"/>
</dbReference>
<name>A0A2T3A670_9PEZI</name>
<feature type="region of interest" description="Disordered" evidence="10">
    <location>
        <begin position="418"/>
        <end position="476"/>
    </location>
</feature>
<evidence type="ECO:0000256" key="2">
    <source>
        <dbReference type="ARBA" id="ARBA00008643"/>
    </source>
</evidence>
<evidence type="ECO:0000256" key="1">
    <source>
        <dbReference type="ARBA" id="ARBA00004629"/>
    </source>
</evidence>
<keyword evidence="5" id="KW-0498">Mitosis</keyword>
<dbReference type="EMBL" id="KZ678457">
    <property type="protein sequence ID" value="PSR83616.1"/>
    <property type="molecule type" value="Genomic_DNA"/>
</dbReference>